<dbReference type="Proteomes" id="UP000199533">
    <property type="component" value="Unassembled WGS sequence"/>
</dbReference>
<evidence type="ECO:0000313" key="2">
    <source>
        <dbReference type="Proteomes" id="UP000199533"/>
    </source>
</evidence>
<dbReference type="RefSeq" id="WP_170841718.1">
    <property type="nucleotide sequence ID" value="NZ_FOSP01000042.1"/>
</dbReference>
<evidence type="ECO:0000313" key="1">
    <source>
        <dbReference type="EMBL" id="SFL20912.1"/>
    </source>
</evidence>
<proteinExistence type="predicted"/>
<organism evidence="1 2">
    <name type="scientific">Nitrosomonas aestuarii</name>
    <dbReference type="NCBI Taxonomy" id="52441"/>
    <lineage>
        <taxon>Bacteria</taxon>
        <taxon>Pseudomonadati</taxon>
        <taxon>Pseudomonadota</taxon>
        <taxon>Betaproteobacteria</taxon>
        <taxon>Nitrosomonadales</taxon>
        <taxon>Nitrosomonadaceae</taxon>
        <taxon>Nitrosomonas</taxon>
    </lineage>
</organism>
<name>A0A1I4FSM4_9PROT</name>
<sequence length="54" mass="6539">MKIVFFIIAITGLVIWERSKYPVQPNLVMAKLRTFYKMREIRKRISKVRRTLAQ</sequence>
<protein>
    <submittedName>
        <fullName evidence="1">Uncharacterized protein</fullName>
    </submittedName>
</protein>
<dbReference type="STRING" id="52441.SAMN05216302_104212"/>
<gene>
    <name evidence="1" type="ORF">SAMN05216302_104212</name>
</gene>
<keyword evidence="2" id="KW-1185">Reference proteome</keyword>
<accession>A0A1I4FSM4</accession>
<reference evidence="2" key="1">
    <citation type="submission" date="2016-10" db="EMBL/GenBank/DDBJ databases">
        <authorList>
            <person name="Varghese N."/>
            <person name="Submissions S."/>
        </authorList>
    </citation>
    <scope>NUCLEOTIDE SEQUENCE [LARGE SCALE GENOMIC DNA]</scope>
    <source>
        <strain evidence="2">Nm69</strain>
    </source>
</reference>
<dbReference type="EMBL" id="FOSP01000042">
    <property type="protein sequence ID" value="SFL20912.1"/>
    <property type="molecule type" value="Genomic_DNA"/>
</dbReference>
<dbReference type="AlphaFoldDB" id="A0A1I4FSM4"/>